<dbReference type="NCBIfam" id="TIGR04183">
    <property type="entry name" value="Por_Secre_tail"/>
    <property type="match status" value="1"/>
</dbReference>
<keyword evidence="1" id="KW-0732">Signal</keyword>
<evidence type="ECO:0000256" key="1">
    <source>
        <dbReference type="ARBA" id="ARBA00022729"/>
    </source>
</evidence>
<gene>
    <name evidence="3" type="ORF">Lupro_11355</name>
</gene>
<feature type="domain" description="Secretion system C-terminal sorting" evidence="2">
    <location>
        <begin position="91"/>
        <end position="163"/>
    </location>
</feature>
<proteinExistence type="predicted"/>
<protein>
    <recommendedName>
        <fullName evidence="2">Secretion system C-terminal sorting domain-containing protein</fullName>
    </recommendedName>
</protein>
<evidence type="ECO:0000259" key="2">
    <source>
        <dbReference type="Pfam" id="PF18962"/>
    </source>
</evidence>
<dbReference type="AlphaFoldDB" id="A0A0X8G857"/>
<reference evidence="3 4" key="2">
    <citation type="journal article" date="2016" name="Int. J. Syst. Evol. Microbiol.">
        <title>Lutibacter profundi sp. nov., isolated from a deep-sea hydrothermal system on the Arctic Mid-Ocean Ridge and emended description of the genus Lutibacter.</title>
        <authorList>
            <person name="Le Moine Bauer S."/>
            <person name="Roalkvam I."/>
            <person name="Steen I.H."/>
            <person name="Dahle H."/>
        </authorList>
    </citation>
    <scope>NUCLEOTIDE SEQUENCE [LARGE SCALE GENOMIC DNA]</scope>
    <source>
        <strain evidence="3 4">LP1</strain>
    </source>
</reference>
<keyword evidence="4" id="KW-1185">Reference proteome</keyword>
<dbReference type="KEGG" id="lut:Lupro_11355"/>
<dbReference type="EMBL" id="CP013355">
    <property type="protein sequence ID" value="AMC11824.1"/>
    <property type="molecule type" value="Genomic_DNA"/>
</dbReference>
<name>A0A0X8G857_9FLAO</name>
<dbReference type="InterPro" id="IPR026444">
    <property type="entry name" value="Secre_tail"/>
</dbReference>
<dbReference type="Proteomes" id="UP000059672">
    <property type="component" value="Chromosome"/>
</dbReference>
<accession>A0A0X8G857</accession>
<sequence>MLMKHLYFLLIFLINITIHAQKIQRSTFSSSGNSIQVTVLNKEYYVSQSIGQKSIIGSLKNSNYTIRQGFQQYLLIAGKPNQTVLKFSASVYPNPVDKSIKIVLNEELTTNLVITIYDILGRLQYQNAKKHPSKFDLDLSFLSTGTYFMTLIANGKNQQYKLIKN</sequence>
<organism evidence="3 4">
    <name type="scientific">Lutibacter profundi</name>
    <dbReference type="NCBI Taxonomy" id="1622118"/>
    <lineage>
        <taxon>Bacteria</taxon>
        <taxon>Pseudomonadati</taxon>
        <taxon>Bacteroidota</taxon>
        <taxon>Flavobacteriia</taxon>
        <taxon>Flavobacteriales</taxon>
        <taxon>Flavobacteriaceae</taxon>
        <taxon>Lutibacter</taxon>
    </lineage>
</organism>
<evidence type="ECO:0000313" key="3">
    <source>
        <dbReference type="EMBL" id="AMC11824.1"/>
    </source>
</evidence>
<dbReference type="Pfam" id="PF18962">
    <property type="entry name" value="Por_Secre_tail"/>
    <property type="match status" value="1"/>
</dbReference>
<evidence type="ECO:0000313" key="4">
    <source>
        <dbReference type="Proteomes" id="UP000059672"/>
    </source>
</evidence>
<dbReference type="STRING" id="1622118.Lupro_11355"/>
<reference evidence="4" key="1">
    <citation type="submission" date="2015-12" db="EMBL/GenBank/DDBJ databases">
        <title>Complete genome sequence of Lutibacter profundus strain LP1.</title>
        <authorList>
            <person name="Wissuwa J."/>
            <person name="Le Moine Bauer S."/>
            <person name="Stokke R."/>
            <person name="Dahle H."/>
            <person name="Steen I.H."/>
        </authorList>
    </citation>
    <scope>NUCLEOTIDE SEQUENCE [LARGE SCALE GENOMIC DNA]</scope>
    <source>
        <strain evidence="4">LP1</strain>
    </source>
</reference>